<evidence type="ECO:0000256" key="1">
    <source>
        <dbReference type="ARBA" id="ARBA00008013"/>
    </source>
</evidence>
<protein>
    <submittedName>
        <fullName evidence="2 3">Uncharacterized protein</fullName>
    </submittedName>
</protein>
<dbReference type="GO" id="GO:0009909">
    <property type="term" value="P:regulation of flower development"/>
    <property type="evidence" value="ECO:0007669"/>
    <property type="project" value="InterPro"/>
</dbReference>
<dbReference type="Gramene" id="KRH61921">
    <property type="protein sequence ID" value="KRH61921"/>
    <property type="gene ID" value="GLYMA_04G074800"/>
</dbReference>
<dbReference type="PaxDb" id="3847-GLYMA04G07900.1"/>
<dbReference type="InParanoid" id="A0A0R0K5G7"/>
<sequence>MSGVWVFKKDGFRLMEKRKAEGIACSSLKKKVLVHLASGEVVSSYSSLEQILSNLGWERYYGRDPQLYQFHKRSSTDLISLPKNFSKFTSVYMYDIVIKNPNVFHVRDISLFINHQQKQQADACGTKSTYFSMNQFSDFLNEPEDYSTSNNEYSNDSEQIDYITSSLESCLNDDDDCREKEKEMEMEFDFSSVTQNQVLI</sequence>
<dbReference type="EnsemblPlants" id="KRH61921">
    <property type="protein sequence ID" value="KRH61921"/>
    <property type="gene ID" value="GLYMA_04G074800"/>
</dbReference>
<evidence type="ECO:0000313" key="3">
    <source>
        <dbReference type="EnsemblPlants" id="KRH61921"/>
    </source>
</evidence>
<keyword evidence="4" id="KW-1185">Reference proteome</keyword>
<evidence type="ECO:0000313" key="4">
    <source>
        <dbReference type="Proteomes" id="UP000008827"/>
    </source>
</evidence>
<dbReference type="InterPro" id="IPR039274">
    <property type="entry name" value="FPF1"/>
</dbReference>
<dbReference type="EMBL" id="CM000837">
    <property type="protein sequence ID" value="KRH61921.1"/>
    <property type="molecule type" value="Genomic_DNA"/>
</dbReference>
<gene>
    <name evidence="2" type="ORF">GLYMA_04G074800</name>
</gene>
<dbReference type="Proteomes" id="UP000008827">
    <property type="component" value="Chromosome 4"/>
</dbReference>
<evidence type="ECO:0000313" key="2">
    <source>
        <dbReference type="EMBL" id="KRH61921.1"/>
    </source>
</evidence>
<dbReference type="PANTHER" id="PTHR33433">
    <property type="entry name" value="FLOWERING-PROMOTING FACTOR 1-LIKE PROTEIN 1"/>
    <property type="match status" value="1"/>
</dbReference>
<dbReference type="STRING" id="3847.A0A0R0K5G7"/>
<proteinExistence type="inferred from homology"/>
<organism evidence="2">
    <name type="scientific">Glycine max</name>
    <name type="common">Soybean</name>
    <name type="synonym">Glycine hispida</name>
    <dbReference type="NCBI Taxonomy" id="3847"/>
    <lineage>
        <taxon>Eukaryota</taxon>
        <taxon>Viridiplantae</taxon>
        <taxon>Streptophyta</taxon>
        <taxon>Embryophyta</taxon>
        <taxon>Tracheophyta</taxon>
        <taxon>Spermatophyta</taxon>
        <taxon>Magnoliopsida</taxon>
        <taxon>eudicotyledons</taxon>
        <taxon>Gunneridae</taxon>
        <taxon>Pentapetalae</taxon>
        <taxon>rosids</taxon>
        <taxon>fabids</taxon>
        <taxon>Fabales</taxon>
        <taxon>Fabaceae</taxon>
        <taxon>Papilionoideae</taxon>
        <taxon>50 kb inversion clade</taxon>
        <taxon>NPAAA clade</taxon>
        <taxon>indigoferoid/millettioid clade</taxon>
        <taxon>Phaseoleae</taxon>
        <taxon>Glycine</taxon>
        <taxon>Glycine subgen. Soja</taxon>
    </lineage>
</organism>
<name>A0A0R0K5G7_SOYBN</name>
<reference evidence="2" key="3">
    <citation type="submission" date="2018-07" db="EMBL/GenBank/DDBJ databases">
        <title>WGS assembly of Glycine max.</title>
        <authorList>
            <person name="Schmutz J."/>
            <person name="Cannon S."/>
            <person name="Schlueter J."/>
            <person name="Ma J."/>
            <person name="Mitros T."/>
            <person name="Nelson W."/>
            <person name="Hyten D."/>
            <person name="Song Q."/>
            <person name="Thelen J."/>
            <person name="Cheng J."/>
            <person name="Xu D."/>
            <person name="Hellsten U."/>
            <person name="May G."/>
            <person name="Yu Y."/>
            <person name="Sakurai T."/>
            <person name="Umezawa T."/>
            <person name="Bhattacharyya M."/>
            <person name="Sandhu D."/>
            <person name="Valliyodan B."/>
            <person name="Lindquist E."/>
            <person name="Peto M."/>
            <person name="Grant D."/>
            <person name="Shu S."/>
            <person name="Goodstein D."/>
            <person name="Barry K."/>
            <person name="Futrell-Griggs M."/>
            <person name="Abernathy B."/>
            <person name="Du J."/>
            <person name="Tian Z."/>
            <person name="Zhu L."/>
            <person name="Gill N."/>
            <person name="Joshi T."/>
            <person name="Libault M."/>
            <person name="Sethuraman A."/>
            <person name="Zhang X."/>
            <person name="Shinozaki K."/>
            <person name="Nguyen H."/>
            <person name="Wing R."/>
            <person name="Cregan P."/>
            <person name="Specht J."/>
            <person name="Grimwood J."/>
            <person name="Rokhsar D."/>
            <person name="Stacey G."/>
            <person name="Shoemaker R."/>
            <person name="Jackson S."/>
        </authorList>
    </citation>
    <scope>NUCLEOTIDE SEQUENCE</scope>
    <source>
        <tissue evidence="2">Callus</tissue>
    </source>
</reference>
<dbReference type="GO" id="GO:0010228">
    <property type="term" value="P:vegetative to reproductive phase transition of meristem"/>
    <property type="evidence" value="ECO:0000318"/>
    <property type="project" value="GO_Central"/>
</dbReference>
<reference evidence="3" key="2">
    <citation type="submission" date="2018-02" db="UniProtKB">
        <authorList>
            <consortium name="EnsemblPlants"/>
        </authorList>
    </citation>
    <scope>IDENTIFICATION</scope>
    <source>
        <strain evidence="3">Williams 82</strain>
    </source>
</reference>
<dbReference type="AlphaFoldDB" id="A0A0R0K5G7"/>
<reference evidence="2 3" key="1">
    <citation type="journal article" date="2010" name="Nature">
        <title>Genome sequence of the palaeopolyploid soybean.</title>
        <authorList>
            <person name="Schmutz J."/>
            <person name="Cannon S.B."/>
            <person name="Schlueter J."/>
            <person name="Ma J."/>
            <person name="Mitros T."/>
            <person name="Nelson W."/>
            <person name="Hyten D.L."/>
            <person name="Song Q."/>
            <person name="Thelen J.J."/>
            <person name="Cheng J."/>
            <person name="Xu D."/>
            <person name="Hellsten U."/>
            <person name="May G.D."/>
            <person name="Yu Y."/>
            <person name="Sakurai T."/>
            <person name="Umezawa T."/>
            <person name="Bhattacharyya M.K."/>
            <person name="Sandhu D."/>
            <person name="Valliyodan B."/>
            <person name="Lindquist E."/>
            <person name="Peto M."/>
            <person name="Grant D."/>
            <person name="Shu S."/>
            <person name="Goodstein D."/>
            <person name="Barry K."/>
            <person name="Futrell-Griggs M."/>
            <person name="Abernathy B."/>
            <person name="Du J."/>
            <person name="Tian Z."/>
            <person name="Zhu L."/>
            <person name="Gill N."/>
            <person name="Joshi T."/>
            <person name="Libault M."/>
            <person name="Sethuraman A."/>
            <person name="Zhang X.-C."/>
            <person name="Shinozaki K."/>
            <person name="Nguyen H.T."/>
            <person name="Wing R.A."/>
            <person name="Cregan P."/>
            <person name="Specht J."/>
            <person name="Grimwood J."/>
            <person name="Rokhsar D."/>
            <person name="Stacey G."/>
            <person name="Shoemaker R.C."/>
            <person name="Jackson S.A."/>
        </authorList>
    </citation>
    <scope>NUCLEOTIDE SEQUENCE [LARGE SCALE GENOMIC DNA]</scope>
    <source>
        <strain evidence="3">cv. Williams 82</strain>
        <tissue evidence="2">Callus</tissue>
    </source>
</reference>
<accession>A0A0R0K5G7</accession>
<comment type="similarity">
    <text evidence="1">Belongs to the FPF1 family.</text>
</comment>